<dbReference type="GO" id="GO:0005737">
    <property type="term" value="C:cytoplasm"/>
    <property type="evidence" value="ECO:0007669"/>
    <property type="project" value="TreeGrafter"/>
</dbReference>
<dbReference type="InterPro" id="IPR004589">
    <property type="entry name" value="DNA_helicase_ATP-dep_RecQ"/>
</dbReference>
<evidence type="ECO:0000256" key="13">
    <source>
        <dbReference type="ARBA" id="ARBA00023204"/>
    </source>
</evidence>
<dbReference type="Pfam" id="PF09382">
    <property type="entry name" value="RQC"/>
    <property type="match status" value="1"/>
</dbReference>
<name>A0A1T4NHL6_9FIRM</name>
<feature type="domain" description="HRDC" evidence="17">
    <location>
        <begin position="514"/>
        <end position="594"/>
    </location>
</feature>
<dbReference type="Pfam" id="PF00270">
    <property type="entry name" value="DEAD"/>
    <property type="match status" value="1"/>
</dbReference>
<evidence type="ECO:0000256" key="8">
    <source>
        <dbReference type="ARBA" id="ARBA00022806"/>
    </source>
</evidence>
<proteinExistence type="inferred from homology"/>
<dbReference type="PROSITE" id="PS51192">
    <property type="entry name" value="HELICASE_ATP_BIND_1"/>
    <property type="match status" value="1"/>
</dbReference>
<dbReference type="InterPro" id="IPR032284">
    <property type="entry name" value="RecQ_Zn-bd"/>
</dbReference>
<evidence type="ECO:0000256" key="3">
    <source>
        <dbReference type="ARBA" id="ARBA00005446"/>
    </source>
</evidence>
<dbReference type="PROSITE" id="PS51194">
    <property type="entry name" value="HELICASE_CTER"/>
    <property type="match status" value="1"/>
</dbReference>
<dbReference type="Gene3D" id="1.10.150.80">
    <property type="entry name" value="HRDC domain"/>
    <property type="match status" value="1"/>
</dbReference>
<dbReference type="GO" id="GO:0006310">
    <property type="term" value="P:DNA recombination"/>
    <property type="evidence" value="ECO:0007669"/>
    <property type="project" value="UniProtKB-UniRule"/>
</dbReference>
<dbReference type="EMBL" id="FUWM01000014">
    <property type="protein sequence ID" value="SJZ78258.1"/>
    <property type="molecule type" value="Genomic_DNA"/>
</dbReference>
<accession>A0A1T4NHL6</accession>
<dbReference type="Pfam" id="PF16124">
    <property type="entry name" value="RecQ_Zn_bind"/>
    <property type="match status" value="1"/>
</dbReference>
<dbReference type="GO" id="GO:0043138">
    <property type="term" value="F:3'-5' DNA helicase activity"/>
    <property type="evidence" value="ECO:0007669"/>
    <property type="project" value="UniProtKB-EC"/>
</dbReference>
<keyword evidence="5" id="KW-0547">Nucleotide-binding</keyword>
<dbReference type="GO" id="GO:0009432">
    <property type="term" value="P:SOS response"/>
    <property type="evidence" value="ECO:0007669"/>
    <property type="project" value="UniProtKB-UniRule"/>
</dbReference>
<feature type="domain" description="Helicase ATP-binding" evidence="18">
    <location>
        <begin position="26"/>
        <end position="195"/>
    </location>
</feature>
<dbReference type="Pfam" id="PF14493">
    <property type="entry name" value="HTH_40"/>
    <property type="match status" value="1"/>
</dbReference>
<dbReference type="GO" id="GO:0006260">
    <property type="term" value="P:DNA replication"/>
    <property type="evidence" value="ECO:0007669"/>
    <property type="project" value="InterPro"/>
</dbReference>
<dbReference type="PROSITE" id="PS00690">
    <property type="entry name" value="DEAH_ATP_HELICASE"/>
    <property type="match status" value="1"/>
</dbReference>
<reference evidence="21" key="1">
    <citation type="submission" date="2017-02" db="EMBL/GenBank/DDBJ databases">
        <authorList>
            <person name="Varghese N."/>
            <person name="Submissions S."/>
        </authorList>
    </citation>
    <scope>NUCLEOTIDE SEQUENCE [LARGE SCALE GENOMIC DNA]</scope>
    <source>
        <strain evidence="21">ATCC BAA-73</strain>
    </source>
</reference>
<organism evidence="20 21">
    <name type="scientific">Selenihalanaerobacter shriftii</name>
    <dbReference type="NCBI Taxonomy" id="142842"/>
    <lineage>
        <taxon>Bacteria</taxon>
        <taxon>Bacillati</taxon>
        <taxon>Bacillota</taxon>
        <taxon>Clostridia</taxon>
        <taxon>Halanaerobiales</taxon>
        <taxon>Halobacteroidaceae</taxon>
        <taxon>Selenihalanaerobacter</taxon>
    </lineage>
</organism>
<evidence type="ECO:0000313" key="21">
    <source>
        <dbReference type="Proteomes" id="UP000190625"/>
    </source>
</evidence>
<dbReference type="Proteomes" id="UP000190625">
    <property type="component" value="Unassembled WGS sequence"/>
</dbReference>
<dbReference type="InterPro" id="IPR011545">
    <property type="entry name" value="DEAD/DEAH_box_helicase_dom"/>
</dbReference>
<keyword evidence="8 20" id="KW-0347">Helicase</keyword>
<dbReference type="InterPro" id="IPR001650">
    <property type="entry name" value="Helicase_C-like"/>
</dbReference>
<evidence type="ECO:0000256" key="15">
    <source>
        <dbReference type="ARBA" id="ARBA00034617"/>
    </source>
</evidence>
<dbReference type="EC" id="5.6.2.4" evidence="16"/>
<dbReference type="GO" id="GO:0030894">
    <property type="term" value="C:replisome"/>
    <property type="evidence" value="ECO:0007669"/>
    <property type="project" value="TreeGrafter"/>
</dbReference>
<evidence type="ECO:0000256" key="6">
    <source>
        <dbReference type="ARBA" id="ARBA00022763"/>
    </source>
</evidence>
<evidence type="ECO:0000256" key="12">
    <source>
        <dbReference type="ARBA" id="ARBA00023172"/>
    </source>
</evidence>
<dbReference type="PROSITE" id="PS50967">
    <property type="entry name" value="HRDC"/>
    <property type="match status" value="1"/>
</dbReference>
<dbReference type="NCBIfam" id="TIGR00614">
    <property type="entry name" value="recQ_fam"/>
    <property type="match status" value="1"/>
</dbReference>
<dbReference type="SMART" id="SM00956">
    <property type="entry name" value="RQC"/>
    <property type="match status" value="1"/>
</dbReference>
<evidence type="ECO:0000256" key="2">
    <source>
        <dbReference type="ARBA" id="ARBA00001947"/>
    </source>
</evidence>
<comment type="similarity">
    <text evidence="3">Belongs to the helicase family. RecQ subfamily.</text>
</comment>
<protein>
    <recommendedName>
        <fullName evidence="16">DNA helicase RecQ</fullName>
        <ecNumber evidence="16">5.6.2.4</ecNumber>
    </recommendedName>
</protein>
<dbReference type="AlphaFoldDB" id="A0A1T4NHL6"/>
<dbReference type="GO" id="GO:0043590">
    <property type="term" value="C:bacterial nucleoid"/>
    <property type="evidence" value="ECO:0007669"/>
    <property type="project" value="TreeGrafter"/>
</dbReference>
<evidence type="ECO:0000259" key="17">
    <source>
        <dbReference type="PROSITE" id="PS50967"/>
    </source>
</evidence>
<dbReference type="InterPro" id="IPR002121">
    <property type="entry name" value="HRDC_dom"/>
</dbReference>
<keyword evidence="11" id="KW-0238">DNA-binding</keyword>
<dbReference type="FunFam" id="3.40.50.300:FF:000296">
    <property type="entry name" value="ATP-dependent DNA helicase RecQ"/>
    <property type="match status" value="1"/>
</dbReference>
<evidence type="ECO:0000256" key="10">
    <source>
        <dbReference type="ARBA" id="ARBA00022840"/>
    </source>
</evidence>
<dbReference type="GO" id="GO:0016787">
    <property type="term" value="F:hydrolase activity"/>
    <property type="evidence" value="ECO:0007669"/>
    <property type="project" value="UniProtKB-KW"/>
</dbReference>
<evidence type="ECO:0000259" key="19">
    <source>
        <dbReference type="PROSITE" id="PS51194"/>
    </source>
</evidence>
<keyword evidence="14" id="KW-0413">Isomerase</keyword>
<dbReference type="InterPro" id="IPR010997">
    <property type="entry name" value="HRDC-like_sf"/>
</dbReference>
<dbReference type="SUPFAM" id="SSF46785">
    <property type="entry name" value="Winged helix' DNA-binding domain"/>
    <property type="match status" value="1"/>
</dbReference>
<dbReference type="OrthoDB" id="9763310at2"/>
<sequence length="707" mass="79925">MLKDAKKILSECFGYESFREGQADIIENILAGNHTMGIMPTGGGKSICFQIPSICLSGTTIVISPLISLMKDQIDSLQALGVGATFINSSLDRVEIEERLEKAKVGQYDLLYIAPERLNSKQFLNMLKSLEVSLVVVDEAHCISQWGHDFRPAYRKIPNLIDVLVNEPTVTAFTATATEVVREDISEILGIDKDSIFITSFDRPNLTFKLVKGEDKRDFIEEFLTTNSDDAGIIYAATRKEVDNLHSFLQKKGFAVGKYHAGLGDKVRQKTQDDFLYDKIEIVVATNAFGMGIDKSNVRYVIHHNMPKNLEAYYQEAGRAGRDGEPSECVLLFSPSDTRLPRFFIEKSNLSPKKKNHEYKKLRQMIDYCHTSKCLRQYILEYFGEKDVSDECSNCSNCDENIEFVDITTDAQKVFSCVYKMDERYGISVVAKVLRGSKSKRILKSGLDELSTYGIMNNYTIKEIKNLIKFLVAEKYISLTEGKYPVTKLTEEAAILLQGKGKVQRKIRKETKKISKSSDLFDELRNLRKVIAEEENVPPFVIFNDSTLRDMVDKLPTSAKGMTKIKGVGVAKLKKYGYKFINKIKEHIGETNSKRRVKNSSIKVKNNSNLKSHVISYNLYKEGKALEDIAELRGLALSTVKNHMIKAAKDDLEVDLKSLVPKQHQQLILDKIEEVGMEKLSPIKNALSDDVTYFHIKAMISHINLNS</sequence>
<dbReference type="Gene3D" id="3.40.50.300">
    <property type="entry name" value="P-loop containing nucleotide triphosphate hydrolases"/>
    <property type="match status" value="2"/>
</dbReference>
<keyword evidence="21" id="KW-1185">Reference proteome</keyword>
<dbReference type="CDD" id="cd18794">
    <property type="entry name" value="SF2_C_RecQ"/>
    <property type="match status" value="1"/>
</dbReference>
<evidence type="ECO:0000256" key="1">
    <source>
        <dbReference type="ARBA" id="ARBA00001946"/>
    </source>
</evidence>
<dbReference type="STRING" id="142842.SAMN02745118_01806"/>
<keyword evidence="9" id="KW-0862">Zinc</keyword>
<evidence type="ECO:0000256" key="14">
    <source>
        <dbReference type="ARBA" id="ARBA00023235"/>
    </source>
</evidence>
<dbReference type="PANTHER" id="PTHR13710">
    <property type="entry name" value="DNA HELICASE RECQ FAMILY MEMBER"/>
    <property type="match status" value="1"/>
</dbReference>
<dbReference type="SUPFAM" id="SSF52540">
    <property type="entry name" value="P-loop containing nucleoside triphosphate hydrolases"/>
    <property type="match status" value="1"/>
</dbReference>
<evidence type="ECO:0000313" key="20">
    <source>
        <dbReference type="EMBL" id="SJZ78258.1"/>
    </source>
</evidence>
<evidence type="ECO:0000256" key="5">
    <source>
        <dbReference type="ARBA" id="ARBA00022741"/>
    </source>
</evidence>
<evidence type="ECO:0000256" key="16">
    <source>
        <dbReference type="NCBIfam" id="TIGR01389"/>
    </source>
</evidence>
<evidence type="ECO:0000256" key="7">
    <source>
        <dbReference type="ARBA" id="ARBA00022801"/>
    </source>
</evidence>
<comment type="catalytic activity">
    <reaction evidence="15">
        <text>Couples ATP hydrolysis with the unwinding of duplex DNA by translocating in the 3'-5' direction.</text>
        <dbReference type="EC" id="5.6.2.4"/>
    </reaction>
</comment>
<comment type="cofactor">
    <cofactor evidence="2">
        <name>Zn(2+)</name>
        <dbReference type="ChEBI" id="CHEBI:29105"/>
    </cofactor>
</comment>
<comment type="cofactor">
    <cofactor evidence="1">
        <name>Mg(2+)</name>
        <dbReference type="ChEBI" id="CHEBI:18420"/>
    </cofactor>
</comment>
<dbReference type="PANTHER" id="PTHR13710:SF105">
    <property type="entry name" value="ATP-DEPENDENT DNA HELICASE Q1"/>
    <property type="match status" value="1"/>
</dbReference>
<feature type="domain" description="Helicase C-terminal" evidence="19">
    <location>
        <begin position="218"/>
        <end position="363"/>
    </location>
</feature>
<evidence type="ECO:0000256" key="4">
    <source>
        <dbReference type="ARBA" id="ARBA00022723"/>
    </source>
</evidence>
<evidence type="ECO:0000256" key="11">
    <source>
        <dbReference type="ARBA" id="ARBA00023125"/>
    </source>
</evidence>
<keyword evidence="13" id="KW-0234">DNA repair</keyword>
<dbReference type="InterPro" id="IPR002464">
    <property type="entry name" value="DNA/RNA_helicase_DEAH_CS"/>
</dbReference>
<dbReference type="GO" id="GO:0046872">
    <property type="term" value="F:metal ion binding"/>
    <property type="evidence" value="ECO:0007669"/>
    <property type="project" value="UniProtKB-KW"/>
</dbReference>
<dbReference type="SUPFAM" id="SSF47819">
    <property type="entry name" value="HRDC-like"/>
    <property type="match status" value="1"/>
</dbReference>
<dbReference type="InterPro" id="IPR036388">
    <property type="entry name" value="WH-like_DNA-bd_sf"/>
</dbReference>
<keyword evidence="12" id="KW-0233">DNA recombination</keyword>
<evidence type="ECO:0000259" key="18">
    <source>
        <dbReference type="PROSITE" id="PS51192"/>
    </source>
</evidence>
<dbReference type="InterPro" id="IPR018982">
    <property type="entry name" value="RQC_domain"/>
</dbReference>
<dbReference type="SMART" id="SM00341">
    <property type="entry name" value="HRDC"/>
    <property type="match status" value="1"/>
</dbReference>
<keyword evidence="7" id="KW-0378">Hydrolase</keyword>
<keyword evidence="10" id="KW-0067">ATP-binding</keyword>
<dbReference type="FunFam" id="1.10.150.80:FF:000002">
    <property type="entry name" value="ATP-dependent DNA helicase RecQ"/>
    <property type="match status" value="1"/>
</dbReference>
<dbReference type="Pfam" id="PF00570">
    <property type="entry name" value="HRDC"/>
    <property type="match status" value="1"/>
</dbReference>
<dbReference type="Gene3D" id="1.10.10.10">
    <property type="entry name" value="Winged helix-like DNA-binding domain superfamily/Winged helix DNA-binding domain"/>
    <property type="match status" value="1"/>
</dbReference>
<dbReference type="SMART" id="SM00490">
    <property type="entry name" value="HELICc"/>
    <property type="match status" value="1"/>
</dbReference>
<dbReference type="InterPro" id="IPR044876">
    <property type="entry name" value="HRDC_dom_sf"/>
</dbReference>
<dbReference type="Pfam" id="PF00271">
    <property type="entry name" value="Helicase_C"/>
    <property type="match status" value="1"/>
</dbReference>
<dbReference type="InterPro" id="IPR036390">
    <property type="entry name" value="WH_DNA-bd_sf"/>
</dbReference>
<dbReference type="SMART" id="SM00487">
    <property type="entry name" value="DEXDc"/>
    <property type="match status" value="1"/>
</dbReference>
<dbReference type="InterPro" id="IPR014001">
    <property type="entry name" value="Helicase_ATP-bd"/>
</dbReference>
<evidence type="ECO:0000256" key="9">
    <source>
        <dbReference type="ARBA" id="ARBA00022833"/>
    </source>
</evidence>
<dbReference type="NCBIfam" id="TIGR01389">
    <property type="entry name" value="recQ"/>
    <property type="match status" value="1"/>
</dbReference>
<keyword evidence="6" id="KW-0227">DNA damage</keyword>
<keyword evidence="4" id="KW-0479">Metal-binding</keyword>
<dbReference type="InterPro" id="IPR029491">
    <property type="entry name" value="Helicase_HTH"/>
</dbReference>
<dbReference type="InterPro" id="IPR027417">
    <property type="entry name" value="P-loop_NTPase"/>
</dbReference>
<dbReference type="GO" id="GO:0009378">
    <property type="term" value="F:four-way junction helicase activity"/>
    <property type="evidence" value="ECO:0007669"/>
    <property type="project" value="TreeGrafter"/>
</dbReference>
<dbReference type="GO" id="GO:0003677">
    <property type="term" value="F:DNA binding"/>
    <property type="evidence" value="ECO:0007669"/>
    <property type="project" value="UniProtKB-KW"/>
</dbReference>
<dbReference type="CDD" id="cd17920">
    <property type="entry name" value="DEXHc_RecQ"/>
    <property type="match status" value="1"/>
</dbReference>
<dbReference type="GO" id="GO:0006281">
    <property type="term" value="P:DNA repair"/>
    <property type="evidence" value="ECO:0007669"/>
    <property type="project" value="UniProtKB-KW"/>
</dbReference>
<gene>
    <name evidence="20" type="ORF">SAMN02745118_01806</name>
</gene>
<dbReference type="InterPro" id="IPR006293">
    <property type="entry name" value="DNA_helicase_ATP-dep_RecQ_bac"/>
</dbReference>
<dbReference type="RefSeq" id="WP_078810261.1">
    <property type="nucleotide sequence ID" value="NZ_FUWM01000014.1"/>
</dbReference>
<dbReference type="GO" id="GO:0005524">
    <property type="term" value="F:ATP binding"/>
    <property type="evidence" value="ECO:0007669"/>
    <property type="project" value="UniProtKB-KW"/>
</dbReference>